<reference evidence="4" key="1">
    <citation type="submission" date="2024-06" db="EMBL/GenBank/DDBJ databases">
        <authorList>
            <person name="Ryan C."/>
        </authorList>
    </citation>
    <scope>NUCLEOTIDE SEQUENCE [LARGE SCALE GENOMIC DNA]</scope>
</reference>
<proteinExistence type="predicted"/>
<sequence>MLGANVRLCGGRLGPRVGGFHGRGDSSSSVNGFLHLLRERAVGRCFNCFARDHRIASCRDPPRCVLCSKSGHKARFCPAPDPARRATAWVRHAPAPDAAVPAPGSDRVVPEMNPIPGDQDMRPPRVSAAAARTSKLREAKRELLLHGLVAVQRDAWVLLTCDEVHRDVLQQLRIPAQALKVSKISTTLFLLRFETPEMRNAAHAKRSLAAGRISLHLMPWGRQVRATKRDFFYRARICIEGVPDHAHQVESVLHLLPKQSFVEGIDFTRKRDEEKGCFILWIWCNDPFALAVQGDLQIEEPVELPEEYYGSVEFPVLRAEAMSVFVYDVIIHLDRVEDYSPPPSSPSNESYESDTSGIPSDVNMVQWPAWHNFLWHLGQPDVLPDPPRRSVYDRIGHRRDRSPPRGGGSEGLRQMPPPNKFDFARPGFGGPGPSSRWGHGSGGSDYQHRQWGQREGIHRNTGSLLDA</sequence>
<evidence type="ECO:0000313" key="3">
    <source>
        <dbReference type="EMBL" id="CAL4935232.1"/>
    </source>
</evidence>
<evidence type="ECO:0000256" key="1">
    <source>
        <dbReference type="SAM" id="MobiDB-lite"/>
    </source>
</evidence>
<name>A0ABC8Y3C0_9POAL</name>
<feature type="region of interest" description="Disordered" evidence="1">
    <location>
        <begin position="338"/>
        <end position="357"/>
    </location>
</feature>
<dbReference type="SMART" id="SM00343">
    <property type="entry name" value="ZnF_C2HC"/>
    <property type="match status" value="2"/>
</dbReference>
<dbReference type="AlphaFoldDB" id="A0ABC8Y3C0"/>
<dbReference type="Proteomes" id="UP001497457">
    <property type="component" value="Chromosome 15b"/>
</dbReference>
<dbReference type="PANTHER" id="PTHR33087:SF31">
    <property type="entry name" value="OS06G0482850 PROTEIN"/>
    <property type="match status" value="1"/>
</dbReference>
<dbReference type="InterPro" id="IPR036875">
    <property type="entry name" value="Znf_CCHC_sf"/>
</dbReference>
<accession>A0ABC8Y3C0</accession>
<evidence type="ECO:0000313" key="4">
    <source>
        <dbReference type="Proteomes" id="UP001497457"/>
    </source>
</evidence>
<organism evidence="3 4">
    <name type="scientific">Urochloa decumbens</name>
    <dbReference type="NCBI Taxonomy" id="240449"/>
    <lineage>
        <taxon>Eukaryota</taxon>
        <taxon>Viridiplantae</taxon>
        <taxon>Streptophyta</taxon>
        <taxon>Embryophyta</taxon>
        <taxon>Tracheophyta</taxon>
        <taxon>Spermatophyta</taxon>
        <taxon>Magnoliopsida</taxon>
        <taxon>Liliopsida</taxon>
        <taxon>Poales</taxon>
        <taxon>Poaceae</taxon>
        <taxon>PACMAD clade</taxon>
        <taxon>Panicoideae</taxon>
        <taxon>Panicodae</taxon>
        <taxon>Paniceae</taxon>
        <taxon>Melinidinae</taxon>
        <taxon>Urochloa</taxon>
    </lineage>
</organism>
<feature type="domain" description="CCHC-type" evidence="2">
    <location>
        <begin position="44"/>
        <end position="60"/>
    </location>
</feature>
<evidence type="ECO:0000259" key="2">
    <source>
        <dbReference type="SMART" id="SM00343"/>
    </source>
</evidence>
<feature type="region of interest" description="Disordered" evidence="1">
    <location>
        <begin position="387"/>
        <end position="467"/>
    </location>
</feature>
<feature type="domain" description="CCHC-type" evidence="2">
    <location>
        <begin position="63"/>
        <end position="79"/>
    </location>
</feature>
<gene>
    <name evidence="3" type="ORF">URODEC1_LOCUS29151</name>
</gene>
<reference evidence="3 4" key="2">
    <citation type="submission" date="2024-10" db="EMBL/GenBank/DDBJ databases">
        <authorList>
            <person name="Ryan C."/>
        </authorList>
    </citation>
    <scope>NUCLEOTIDE SEQUENCE [LARGE SCALE GENOMIC DNA]</scope>
</reference>
<dbReference type="InterPro" id="IPR053253">
    <property type="entry name" value="Sex_diff_modulator"/>
</dbReference>
<dbReference type="Gene3D" id="4.10.60.10">
    <property type="entry name" value="Zinc finger, CCHC-type"/>
    <property type="match status" value="1"/>
</dbReference>
<dbReference type="SUPFAM" id="SSF57756">
    <property type="entry name" value="Retrovirus zinc finger-like domains"/>
    <property type="match status" value="1"/>
</dbReference>
<dbReference type="InterPro" id="IPR001878">
    <property type="entry name" value="Znf_CCHC"/>
</dbReference>
<feature type="compositionally biased region" description="Polar residues" evidence="1">
    <location>
        <begin position="348"/>
        <end position="357"/>
    </location>
</feature>
<keyword evidence="4" id="KW-1185">Reference proteome</keyword>
<dbReference type="EMBL" id="OZ075125">
    <property type="protein sequence ID" value="CAL4935232.1"/>
    <property type="molecule type" value="Genomic_DNA"/>
</dbReference>
<protein>
    <recommendedName>
        <fullName evidence="2">CCHC-type domain-containing protein</fullName>
    </recommendedName>
</protein>
<dbReference type="PANTHER" id="PTHR33087">
    <property type="entry name" value="OS07G0539200 PROTEIN"/>
    <property type="match status" value="1"/>
</dbReference>